<evidence type="ECO:0000313" key="2">
    <source>
        <dbReference type="EMBL" id="MBB5869771.1"/>
    </source>
</evidence>
<dbReference type="RefSeq" id="WP_184836629.1">
    <property type="nucleotide sequence ID" value="NZ_JACHMN010000002.1"/>
</dbReference>
<evidence type="ECO:0000313" key="3">
    <source>
        <dbReference type="Proteomes" id="UP000587527"/>
    </source>
</evidence>
<evidence type="ECO:0000256" key="1">
    <source>
        <dbReference type="SAM" id="Phobius"/>
    </source>
</evidence>
<organism evidence="2 3">
    <name type="scientific">Allocatelliglobosispora scoriae</name>
    <dbReference type="NCBI Taxonomy" id="643052"/>
    <lineage>
        <taxon>Bacteria</taxon>
        <taxon>Bacillati</taxon>
        <taxon>Actinomycetota</taxon>
        <taxon>Actinomycetes</taxon>
        <taxon>Micromonosporales</taxon>
        <taxon>Micromonosporaceae</taxon>
        <taxon>Allocatelliglobosispora</taxon>
    </lineage>
</organism>
<protein>
    <submittedName>
        <fullName evidence="2">Uncharacterized protein</fullName>
    </submittedName>
</protein>
<keyword evidence="1" id="KW-1133">Transmembrane helix</keyword>
<sequence>MASTLLRWCGVVALLVVIGAGVDVIQHNERVPPAVHCDTGRACPDAITMPRQESFAANTLAPLGIATGLITIGFLAGMAVQRRRSRPAA</sequence>
<name>A0A841BSI7_9ACTN</name>
<proteinExistence type="predicted"/>
<dbReference type="AlphaFoldDB" id="A0A841BSI7"/>
<keyword evidence="1" id="KW-0812">Transmembrane</keyword>
<keyword evidence="1" id="KW-0472">Membrane</keyword>
<gene>
    <name evidence="2" type="ORF">F4553_003150</name>
</gene>
<keyword evidence="3" id="KW-1185">Reference proteome</keyword>
<accession>A0A841BSI7</accession>
<dbReference type="EMBL" id="JACHMN010000002">
    <property type="protein sequence ID" value="MBB5869771.1"/>
    <property type="molecule type" value="Genomic_DNA"/>
</dbReference>
<feature type="transmembrane region" description="Helical" evidence="1">
    <location>
        <begin position="59"/>
        <end position="80"/>
    </location>
</feature>
<reference evidence="2 3" key="1">
    <citation type="submission" date="2020-08" db="EMBL/GenBank/DDBJ databases">
        <title>Sequencing the genomes of 1000 actinobacteria strains.</title>
        <authorList>
            <person name="Klenk H.-P."/>
        </authorList>
    </citation>
    <scope>NUCLEOTIDE SEQUENCE [LARGE SCALE GENOMIC DNA]</scope>
    <source>
        <strain evidence="2 3">DSM 45362</strain>
    </source>
</reference>
<dbReference type="Proteomes" id="UP000587527">
    <property type="component" value="Unassembled WGS sequence"/>
</dbReference>
<comment type="caution">
    <text evidence="2">The sequence shown here is derived from an EMBL/GenBank/DDBJ whole genome shotgun (WGS) entry which is preliminary data.</text>
</comment>